<gene>
    <name evidence="10" type="ORF">PEDI_33410</name>
</gene>
<dbReference type="EMBL" id="BQKE01000002">
    <property type="protein sequence ID" value="GJM62789.1"/>
    <property type="molecule type" value="Genomic_DNA"/>
</dbReference>
<organism evidence="10 11">
    <name type="scientific">Persicobacter diffluens</name>
    <dbReference type="NCBI Taxonomy" id="981"/>
    <lineage>
        <taxon>Bacteria</taxon>
        <taxon>Pseudomonadati</taxon>
        <taxon>Bacteroidota</taxon>
        <taxon>Cytophagia</taxon>
        <taxon>Cytophagales</taxon>
        <taxon>Persicobacteraceae</taxon>
        <taxon>Persicobacter</taxon>
    </lineage>
</organism>
<dbReference type="InterPro" id="IPR039426">
    <property type="entry name" value="TonB-dep_rcpt-like"/>
</dbReference>
<evidence type="ECO:0000256" key="8">
    <source>
        <dbReference type="PROSITE-ProRule" id="PRU01360"/>
    </source>
</evidence>
<comment type="subcellular location">
    <subcellularLocation>
        <location evidence="1 8">Cell outer membrane</location>
        <topology evidence="1 8">Multi-pass membrane protein</topology>
    </subcellularLocation>
</comment>
<dbReference type="SUPFAM" id="SSF56935">
    <property type="entry name" value="Porins"/>
    <property type="match status" value="1"/>
</dbReference>
<dbReference type="RefSeq" id="WP_338238026.1">
    <property type="nucleotide sequence ID" value="NZ_BQKE01000002.1"/>
</dbReference>
<reference evidence="10 11" key="1">
    <citation type="submission" date="2021-12" db="EMBL/GenBank/DDBJ databases">
        <title>Genome sequencing of bacteria with rrn-lacking chromosome and rrn-plasmid.</title>
        <authorList>
            <person name="Anda M."/>
            <person name="Iwasaki W."/>
        </authorList>
    </citation>
    <scope>NUCLEOTIDE SEQUENCE [LARGE SCALE GENOMIC DNA]</scope>
    <source>
        <strain evidence="10 11">NBRC 15940</strain>
    </source>
</reference>
<keyword evidence="4 8" id="KW-0812">Transmembrane</keyword>
<evidence type="ECO:0000313" key="11">
    <source>
        <dbReference type="Proteomes" id="UP001310022"/>
    </source>
</evidence>
<name>A0AAN4VZ79_9BACT</name>
<evidence type="ECO:0000256" key="1">
    <source>
        <dbReference type="ARBA" id="ARBA00004571"/>
    </source>
</evidence>
<keyword evidence="3 8" id="KW-1134">Transmembrane beta strand</keyword>
<keyword evidence="5" id="KW-0798">TonB box</keyword>
<proteinExistence type="inferred from homology"/>
<dbReference type="InterPro" id="IPR036942">
    <property type="entry name" value="Beta-barrel_TonB_sf"/>
</dbReference>
<protein>
    <recommendedName>
        <fullName evidence="9">TonB-dependent receptor-like beta-barrel domain-containing protein</fullName>
    </recommendedName>
</protein>
<dbReference type="Proteomes" id="UP001310022">
    <property type="component" value="Unassembled WGS sequence"/>
</dbReference>
<dbReference type="GO" id="GO:0009279">
    <property type="term" value="C:cell outer membrane"/>
    <property type="evidence" value="ECO:0007669"/>
    <property type="project" value="UniProtKB-SubCell"/>
</dbReference>
<comment type="caution">
    <text evidence="10">The sequence shown here is derived from an EMBL/GenBank/DDBJ whole genome shotgun (WGS) entry which is preliminary data.</text>
</comment>
<feature type="domain" description="TonB-dependent receptor-like beta-barrel" evidence="9">
    <location>
        <begin position="5"/>
        <end position="314"/>
    </location>
</feature>
<evidence type="ECO:0000256" key="4">
    <source>
        <dbReference type="ARBA" id="ARBA00022692"/>
    </source>
</evidence>
<keyword evidence="6 8" id="KW-0472">Membrane</keyword>
<comment type="similarity">
    <text evidence="8">Belongs to the TonB-dependent receptor family.</text>
</comment>
<evidence type="ECO:0000256" key="3">
    <source>
        <dbReference type="ARBA" id="ARBA00022452"/>
    </source>
</evidence>
<keyword evidence="2 8" id="KW-0813">Transport</keyword>
<dbReference type="InterPro" id="IPR000531">
    <property type="entry name" value="Beta-barrel_TonB"/>
</dbReference>
<evidence type="ECO:0000313" key="10">
    <source>
        <dbReference type="EMBL" id="GJM62789.1"/>
    </source>
</evidence>
<dbReference type="Pfam" id="PF00593">
    <property type="entry name" value="TonB_dep_Rec_b-barrel"/>
    <property type="match status" value="1"/>
</dbReference>
<dbReference type="AlphaFoldDB" id="A0AAN4VZ79"/>
<keyword evidence="7 8" id="KW-0998">Cell outer membrane</keyword>
<evidence type="ECO:0000259" key="9">
    <source>
        <dbReference type="Pfam" id="PF00593"/>
    </source>
</evidence>
<evidence type="ECO:0000256" key="5">
    <source>
        <dbReference type="ARBA" id="ARBA00023077"/>
    </source>
</evidence>
<sequence length="358" mass="40153">MGLTAAPNPDLRWESAVSSNLGVDLGLLDDRILFNAEYYKKRSDGFLAAEPIPDYVGIGYPTSNLGIIDNQGIELMLQYRKKTGDFHYDISANAAYNHNRAVDVENENGYINSINNPGGYIGAVRMETGMPFPFFYGFQTDGIFQTQEEIDAHVNANGEPLQPKAQPGDIRFVDVNGDGSIDEDDRTDLGSAMPSWTFGATFNASYKNWDFSIFFQGQAGNKIANLNRRRDVELQNYNGRVMDRWHGPGTSNEYPRMTVTDPNNNYLWFNDMVHLEDGSYLRLKNLQVGYTIPMAITEKVGISRLRLYVSGQNLLTWTNYTGLDPELGSVNAQTATMGLDRGNYPQSRIYMMGVNITF</sequence>
<evidence type="ECO:0000256" key="6">
    <source>
        <dbReference type="ARBA" id="ARBA00023136"/>
    </source>
</evidence>
<dbReference type="PROSITE" id="PS52016">
    <property type="entry name" value="TONB_DEPENDENT_REC_3"/>
    <property type="match status" value="1"/>
</dbReference>
<keyword evidence="11" id="KW-1185">Reference proteome</keyword>
<evidence type="ECO:0000256" key="7">
    <source>
        <dbReference type="ARBA" id="ARBA00023237"/>
    </source>
</evidence>
<dbReference type="Gene3D" id="2.40.170.20">
    <property type="entry name" value="TonB-dependent receptor, beta-barrel domain"/>
    <property type="match status" value="1"/>
</dbReference>
<accession>A0AAN4VZ79</accession>
<evidence type="ECO:0000256" key="2">
    <source>
        <dbReference type="ARBA" id="ARBA00022448"/>
    </source>
</evidence>